<dbReference type="GO" id="GO:0000155">
    <property type="term" value="F:phosphorelay sensor kinase activity"/>
    <property type="evidence" value="ECO:0007669"/>
    <property type="project" value="InterPro"/>
</dbReference>
<evidence type="ECO:0000256" key="6">
    <source>
        <dbReference type="ARBA" id="ARBA00022777"/>
    </source>
</evidence>
<dbReference type="InterPro" id="IPR005467">
    <property type="entry name" value="His_kinase_dom"/>
</dbReference>
<dbReference type="PROSITE" id="PS50109">
    <property type="entry name" value="HIS_KIN"/>
    <property type="match status" value="1"/>
</dbReference>
<keyword evidence="5" id="KW-0547">Nucleotide-binding</keyword>
<dbReference type="EC" id="2.7.13.3" evidence="2"/>
<feature type="domain" description="Histidine kinase" evidence="11">
    <location>
        <begin position="255"/>
        <end position="448"/>
    </location>
</feature>
<dbReference type="SUPFAM" id="SSF55874">
    <property type="entry name" value="ATPase domain of HSP90 chaperone/DNA topoisomerase II/histidine kinase"/>
    <property type="match status" value="1"/>
</dbReference>
<dbReference type="InterPro" id="IPR003594">
    <property type="entry name" value="HATPase_dom"/>
</dbReference>
<evidence type="ECO:0000256" key="9">
    <source>
        <dbReference type="SAM" id="MobiDB-lite"/>
    </source>
</evidence>
<feature type="compositionally biased region" description="Pro residues" evidence="9">
    <location>
        <begin position="456"/>
        <end position="467"/>
    </location>
</feature>
<accession>A0A1W6LBM1</accession>
<dbReference type="GO" id="GO:0005524">
    <property type="term" value="F:ATP binding"/>
    <property type="evidence" value="ECO:0007669"/>
    <property type="project" value="UniProtKB-KW"/>
</dbReference>
<dbReference type="InterPro" id="IPR011712">
    <property type="entry name" value="Sig_transdc_His_kin_sub3_dim/P"/>
</dbReference>
<evidence type="ECO:0000256" key="3">
    <source>
        <dbReference type="ARBA" id="ARBA00022553"/>
    </source>
</evidence>
<feature type="transmembrane region" description="Helical" evidence="10">
    <location>
        <begin position="183"/>
        <end position="203"/>
    </location>
</feature>
<name>A0A1W6LBM1_9BURK</name>
<evidence type="ECO:0000313" key="13">
    <source>
        <dbReference type="Proteomes" id="UP000193427"/>
    </source>
</evidence>
<evidence type="ECO:0000256" key="1">
    <source>
        <dbReference type="ARBA" id="ARBA00000085"/>
    </source>
</evidence>
<protein>
    <recommendedName>
        <fullName evidence="2">histidine kinase</fullName>
        <ecNumber evidence="2">2.7.13.3</ecNumber>
    </recommendedName>
</protein>
<dbReference type="PANTHER" id="PTHR24421:SF10">
    <property type="entry name" value="NITRATE_NITRITE SENSOR PROTEIN NARQ"/>
    <property type="match status" value="1"/>
</dbReference>
<dbReference type="Proteomes" id="UP000193427">
    <property type="component" value="Chromosome"/>
</dbReference>
<evidence type="ECO:0000256" key="2">
    <source>
        <dbReference type="ARBA" id="ARBA00012438"/>
    </source>
</evidence>
<evidence type="ECO:0000256" key="8">
    <source>
        <dbReference type="ARBA" id="ARBA00023012"/>
    </source>
</evidence>
<gene>
    <name evidence="12" type="ORF">A4W93_18070</name>
</gene>
<keyword evidence="7" id="KW-0067">ATP-binding</keyword>
<evidence type="ECO:0000256" key="7">
    <source>
        <dbReference type="ARBA" id="ARBA00022840"/>
    </source>
</evidence>
<dbReference type="PANTHER" id="PTHR24421">
    <property type="entry name" value="NITRATE/NITRITE SENSOR PROTEIN NARX-RELATED"/>
    <property type="match status" value="1"/>
</dbReference>
<keyword evidence="4" id="KW-0808">Transferase</keyword>
<evidence type="ECO:0000313" key="12">
    <source>
        <dbReference type="EMBL" id="ARN21646.1"/>
    </source>
</evidence>
<organism evidence="12 13">
    <name type="scientific">Piscinibacter gummiphilus</name>
    <dbReference type="NCBI Taxonomy" id="946333"/>
    <lineage>
        <taxon>Bacteria</taxon>
        <taxon>Pseudomonadati</taxon>
        <taxon>Pseudomonadota</taxon>
        <taxon>Betaproteobacteria</taxon>
        <taxon>Burkholderiales</taxon>
        <taxon>Sphaerotilaceae</taxon>
        <taxon>Piscinibacter</taxon>
    </lineage>
</organism>
<dbReference type="STRING" id="946333.A4W93_18070"/>
<comment type="catalytic activity">
    <reaction evidence="1">
        <text>ATP + protein L-histidine = ADP + protein N-phospho-L-histidine.</text>
        <dbReference type="EC" id="2.7.13.3"/>
    </reaction>
</comment>
<sequence>MKNFIRRFRRSAFTFPLAVVTALALMAISESSYRASVASLDRLGELAVARINNLVLMRQVLDAENGQRGYLITGRPEYLEPYRAAMANIGKTMKILADFYATEPRQVDDYATLASLVNRKISEMDTTIKLRAEGREEAWRAVIETDIGREQMEAIRIASERLLKRESDQITAGRASVYQTLQLSRLGVAAMTALSVLAFFMYLRQTAALDGERHRQQASLQVERDVLENQVKGRTAQLTELAHHLQTAREDERSRLARDLHDELGALLTAAKLDVARLKSRIGTITPEAQERINHLNDTLNDGIALKRRIIEDLRPSSLNNLGLVAALEILSREFAERSGLKVESDLQKVRLKPSSELTVYRLVQEALTNVAKYAQARQVTITLREAHKRVEVSVKDDGQGFDPRVKRPSSHGLVGMRYRVEAEGGSMQLQATPGAGTHIRALLPVSEPDTTTQPSEPPAAQAPPAV</sequence>
<dbReference type="InterPro" id="IPR036890">
    <property type="entry name" value="HATPase_C_sf"/>
</dbReference>
<keyword evidence="13" id="KW-1185">Reference proteome</keyword>
<proteinExistence type="predicted"/>
<keyword evidence="8" id="KW-0902">Two-component regulatory system</keyword>
<dbReference type="KEGG" id="rgu:A4W93_18070"/>
<dbReference type="InterPro" id="IPR050482">
    <property type="entry name" value="Sensor_HK_TwoCompSys"/>
</dbReference>
<evidence type="ECO:0000256" key="10">
    <source>
        <dbReference type="SAM" id="Phobius"/>
    </source>
</evidence>
<reference evidence="12 13" key="1">
    <citation type="submission" date="2016-04" db="EMBL/GenBank/DDBJ databases">
        <title>Complete genome sequence of natural rubber-degrading, novel Gram-negative bacterium, Rhizobacter gummiphilus strain NS21.</title>
        <authorList>
            <person name="Tabata M."/>
            <person name="Kasai D."/>
            <person name="Fukuda M."/>
        </authorList>
    </citation>
    <scope>NUCLEOTIDE SEQUENCE [LARGE SCALE GENOMIC DNA]</scope>
    <source>
        <strain evidence="12 13">NS21</strain>
    </source>
</reference>
<keyword evidence="10" id="KW-0472">Membrane</keyword>
<dbReference type="GO" id="GO:0016020">
    <property type="term" value="C:membrane"/>
    <property type="evidence" value="ECO:0007669"/>
    <property type="project" value="InterPro"/>
</dbReference>
<dbReference type="OrthoDB" id="9782588at2"/>
<dbReference type="Pfam" id="PF02518">
    <property type="entry name" value="HATPase_c"/>
    <property type="match status" value="1"/>
</dbReference>
<dbReference type="CDD" id="cd19410">
    <property type="entry name" value="HK9-like_sensor"/>
    <property type="match status" value="1"/>
</dbReference>
<dbReference type="Pfam" id="PF05227">
    <property type="entry name" value="CHASE3"/>
    <property type="match status" value="1"/>
</dbReference>
<dbReference type="RefSeq" id="WP_085751939.1">
    <property type="nucleotide sequence ID" value="NZ_BSPR01000011.1"/>
</dbReference>
<dbReference type="Pfam" id="PF07730">
    <property type="entry name" value="HisKA_3"/>
    <property type="match status" value="1"/>
</dbReference>
<dbReference type="SMART" id="SM00387">
    <property type="entry name" value="HATPase_c"/>
    <property type="match status" value="1"/>
</dbReference>
<dbReference type="CDD" id="cd16917">
    <property type="entry name" value="HATPase_UhpB-NarQ-NarX-like"/>
    <property type="match status" value="1"/>
</dbReference>
<dbReference type="Gene3D" id="1.20.5.1930">
    <property type="match status" value="1"/>
</dbReference>
<dbReference type="EMBL" id="CP015118">
    <property type="protein sequence ID" value="ARN21646.1"/>
    <property type="molecule type" value="Genomic_DNA"/>
</dbReference>
<keyword evidence="3" id="KW-0597">Phosphoprotein</keyword>
<evidence type="ECO:0000259" key="11">
    <source>
        <dbReference type="PROSITE" id="PS50109"/>
    </source>
</evidence>
<dbReference type="InterPro" id="IPR007891">
    <property type="entry name" value="CHASE3"/>
</dbReference>
<evidence type="ECO:0000256" key="4">
    <source>
        <dbReference type="ARBA" id="ARBA00022679"/>
    </source>
</evidence>
<feature type="region of interest" description="Disordered" evidence="9">
    <location>
        <begin position="446"/>
        <end position="467"/>
    </location>
</feature>
<keyword evidence="10" id="KW-1133">Transmembrane helix</keyword>
<dbReference type="GO" id="GO:0046983">
    <property type="term" value="F:protein dimerization activity"/>
    <property type="evidence" value="ECO:0007669"/>
    <property type="project" value="InterPro"/>
</dbReference>
<dbReference type="Gene3D" id="3.30.565.10">
    <property type="entry name" value="Histidine kinase-like ATPase, C-terminal domain"/>
    <property type="match status" value="1"/>
</dbReference>
<dbReference type="AlphaFoldDB" id="A0A1W6LBM1"/>
<keyword evidence="10" id="KW-0812">Transmembrane</keyword>
<keyword evidence="6 12" id="KW-0418">Kinase</keyword>
<evidence type="ECO:0000256" key="5">
    <source>
        <dbReference type="ARBA" id="ARBA00022741"/>
    </source>
</evidence>